<sequence>LHVIKRKRGRPKGSTKKPISEEETSESGSVAPVENKLHVEGAQVLSEPEPEILECRKCNRTFSNVRQLKKHICIIVLNEDEEVTQGNDFEGKFILSDCEKEKEKQPKKSRIQKTDKTSQSKEQEKTQGAVNPIVRVLLTAHEAIADVLLLQLTKLYTTNPSTPNCTLSETRGKIRKLYQHHYSMQLFGAV</sequence>
<dbReference type="EMBL" id="OW240915">
    <property type="protein sequence ID" value="CAH2285973.1"/>
    <property type="molecule type" value="Genomic_DNA"/>
</dbReference>
<dbReference type="GO" id="GO:0008270">
    <property type="term" value="F:zinc ion binding"/>
    <property type="evidence" value="ECO:0007669"/>
    <property type="project" value="UniProtKB-KW"/>
</dbReference>
<feature type="compositionally biased region" description="Basic and acidic residues" evidence="2">
    <location>
        <begin position="104"/>
        <end position="125"/>
    </location>
</feature>
<protein>
    <submittedName>
        <fullName evidence="4">Zinc finger ZFAT, partial</fullName>
    </submittedName>
</protein>
<evidence type="ECO:0000313" key="4">
    <source>
        <dbReference type="EMBL" id="CAH2285973.1"/>
    </source>
</evidence>
<feature type="region of interest" description="Disordered" evidence="2">
    <location>
        <begin position="104"/>
        <end position="126"/>
    </location>
</feature>
<feature type="compositionally biased region" description="Basic residues" evidence="2">
    <location>
        <begin position="1"/>
        <end position="15"/>
    </location>
</feature>
<dbReference type="Proteomes" id="UP001295444">
    <property type="component" value="Chromosome 04"/>
</dbReference>
<keyword evidence="1" id="KW-0479">Metal-binding</keyword>
<gene>
    <name evidence="4" type="ORF">PECUL_23A051331</name>
</gene>
<evidence type="ECO:0000313" key="5">
    <source>
        <dbReference type="Proteomes" id="UP001295444"/>
    </source>
</evidence>
<proteinExistence type="predicted"/>
<feature type="non-terminal residue" evidence="4">
    <location>
        <position position="1"/>
    </location>
</feature>
<keyword evidence="1" id="KW-0863">Zinc-finger</keyword>
<feature type="region of interest" description="Disordered" evidence="2">
    <location>
        <begin position="1"/>
        <end position="35"/>
    </location>
</feature>
<accession>A0AAD1S1V4</accession>
<keyword evidence="1" id="KW-0862">Zinc</keyword>
<evidence type="ECO:0000256" key="2">
    <source>
        <dbReference type="SAM" id="MobiDB-lite"/>
    </source>
</evidence>
<dbReference type="PROSITE" id="PS50157">
    <property type="entry name" value="ZINC_FINGER_C2H2_2"/>
    <property type="match status" value="1"/>
</dbReference>
<dbReference type="AlphaFoldDB" id="A0AAD1S1V4"/>
<dbReference type="InterPro" id="IPR013087">
    <property type="entry name" value="Znf_C2H2_type"/>
</dbReference>
<name>A0AAD1S1V4_PELCU</name>
<evidence type="ECO:0000259" key="3">
    <source>
        <dbReference type="PROSITE" id="PS50157"/>
    </source>
</evidence>
<feature type="domain" description="C2H2-type" evidence="3">
    <location>
        <begin position="53"/>
        <end position="81"/>
    </location>
</feature>
<reference evidence="4" key="1">
    <citation type="submission" date="2022-03" db="EMBL/GenBank/DDBJ databases">
        <authorList>
            <person name="Alioto T."/>
            <person name="Alioto T."/>
            <person name="Gomez Garrido J."/>
        </authorList>
    </citation>
    <scope>NUCLEOTIDE SEQUENCE</scope>
</reference>
<organism evidence="4 5">
    <name type="scientific">Pelobates cultripes</name>
    <name type="common">Western spadefoot toad</name>
    <dbReference type="NCBI Taxonomy" id="61616"/>
    <lineage>
        <taxon>Eukaryota</taxon>
        <taxon>Metazoa</taxon>
        <taxon>Chordata</taxon>
        <taxon>Craniata</taxon>
        <taxon>Vertebrata</taxon>
        <taxon>Euteleostomi</taxon>
        <taxon>Amphibia</taxon>
        <taxon>Batrachia</taxon>
        <taxon>Anura</taxon>
        <taxon>Pelobatoidea</taxon>
        <taxon>Pelobatidae</taxon>
        <taxon>Pelobates</taxon>
    </lineage>
</organism>
<evidence type="ECO:0000256" key="1">
    <source>
        <dbReference type="PROSITE-ProRule" id="PRU00042"/>
    </source>
</evidence>
<keyword evidence="5" id="KW-1185">Reference proteome</keyword>